<feature type="compositionally biased region" description="Low complexity" evidence="1">
    <location>
        <begin position="168"/>
        <end position="197"/>
    </location>
</feature>
<proteinExistence type="predicted"/>
<dbReference type="GO" id="GO:0043622">
    <property type="term" value="P:cortical microtubule organization"/>
    <property type="evidence" value="ECO:0007669"/>
    <property type="project" value="TreeGrafter"/>
</dbReference>
<dbReference type="STRING" id="56857.A0A200R4E9"/>
<comment type="caution">
    <text evidence="2">The sequence shown here is derived from an EMBL/GenBank/DDBJ whole genome shotgun (WGS) entry which is preliminary data.</text>
</comment>
<dbReference type="PANTHER" id="PTHR31949:SF3">
    <property type="entry name" value="RUN_FYVE DOMAIN PROTEIN"/>
    <property type="match status" value="1"/>
</dbReference>
<dbReference type="OrthoDB" id="1929779at2759"/>
<feature type="compositionally biased region" description="Low complexity" evidence="1">
    <location>
        <begin position="332"/>
        <end position="342"/>
    </location>
</feature>
<protein>
    <submittedName>
        <fullName evidence="2">Uncharacterized protein</fullName>
    </submittedName>
</protein>
<dbReference type="InParanoid" id="A0A200R4E9"/>
<dbReference type="FunCoup" id="A0A200R4E9">
    <property type="interactions" value="2712"/>
</dbReference>
<feature type="compositionally biased region" description="Basic and acidic residues" evidence="1">
    <location>
        <begin position="487"/>
        <end position="504"/>
    </location>
</feature>
<feature type="compositionally biased region" description="Polar residues" evidence="1">
    <location>
        <begin position="133"/>
        <end position="155"/>
    </location>
</feature>
<dbReference type="OMA" id="TRQTEFR"/>
<evidence type="ECO:0000256" key="1">
    <source>
        <dbReference type="SAM" id="MobiDB-lite"/>
    </source>
</evidence>
<feature type="compositionally biased region" description="Pro residues" evidence="1">
    <location>
        <begin position="198"/>
        <end position="207"/>
    </location>
</feature>
<reference evidence="2 3" key="1">
    <citation type="journal article" date="2017" name="Mol. Plant">
        <title>The Genome of Medicinal Plant Macleaya cordata Provides New Insights into Benzylisoquinoline Alkaloids Metabolism.</title>
        <authorList>
            <person name="Liu X."/>
            <person name="Liu Y."/>
            <person name="Huang P."/>
            <person name="Ma Y."/>
            <person name="Qing Z."/>
            <person name="Tang Q."/>
            <person name="Cao H."/>
            <person name="Cheng P."/>
            <person name="Zheng Y."/>
            <person name="Yuan Z."/>
            <person name="Zhou Y."/>
            <person name="Liu J."/>
            <person name="Tang Z."/>
            <person name="Zhuo Y."/>
            <person name="Zhang Y."/>
            <person name="Yu L."/>
            <person name="Huang J."/>
            <person name="Yang P."/>
            <person name="Peng Q."/>
            <person name="Zhang J."/>
            <person name="Jiang W."/>
            <person name="Zhang Z."/>
            <person name="Lin K."/>
            <person name="Ro D.K."/>
            <person name="Chen X."/>
            <person name="Xiong X."/>
            <person name="Shang Y."/>
            <person name="Huang S."/>
            <person name="Zeng J."/>
        </authorList>
    </citation>
    <scope>NUCLEOTIDE SEQUENCE [LARGE SCALE GENOMIC DNA]</scope>
    <source>
        <strain evidence="3">cv. BLH2017</strain>
        <tissue evidence="2">Root</tissue>
    </source>
</reference>
<feature type="compositionally biased region" description="Low complexity" evidence="1">
    <location>
        <begin position="437"/>
        <end position="450"/>
    </location>
</feature>
<feature type="compositionally biased region" description="Low complexity" evidence="1">
    <location>
        <begin position="208"/>
        <end position="243"/>
    </location>
</feature>
<organism evidence="2 3">
    <name type="scientific">Macleaya cordata</name>
    <name type="common">Five-seeded plume-poppy</name>
    <name type="synonym">Bocconia cordata</name>
    <dbReference type="NCBI Taxonomy" id="56857"/>
    <lineage>
        <taxon>Eukaryota</taxon>
        <taxon>Viridiplantae</taxon>
        <taxon>Streptophyta</taxon>
        <taxon>Embryophyta</taxon>
        <taxon>Tracheophyta</taxon>
        <taxon>Spermatophyta</taxon>
        <taxon>Magnoliopsida</taxon>
        <taxon>Ranunculales</taxon>
        <taxon>Papaveraceae</taxon>
        <taxon>Papaveroideae</taxon>
        <taxon>Macleaya</taxon>
    </lineage>
</organism>
<evidence type="ECO:0000313" key="2">
    <source>
        <dbReference type="EMBL" id="OVA17560.1"/>
    </source>
</evidence>
<feature type="compositionally biased region" description="Polar residues" evidence="1">
    <location>
        <begin position="244"/>
        <end position="254"/>
    </location>
</feature>
<feature type="compositionally biased region" description="Polar residues" evidence="1">
    <location>
        <begin position="284"/>
        <end position="310"/>
    </location>
</feature>
<sequence>MPPSPSWGCSPGREFRAANHKRGRSLDGGLLLREKDDDLALFNDMQMREKDNFLLQSSDDLDDSLSMRLRYFSTSKLGILIPVRGESSDLLDGDGDKKDYDWLLTPPGSPLFPSLDDETPSVNLSRRGRPRSQPVTITRSATMEKSYRTSRSSASPHRLSPSPRSGNSISQSRGRPSSASHSSPTPTLRPKTPSRSPSNPPNKPSTPTPRSSTPTLRRTNTGLSGTSVSSGRSGSSPAKASRGNSPSSKLQAWQSGIPGFSSEAPPNLRTSLSDRPASYVRGSSPASRNGRGSSPASRDGMDSSSKSGRQSMSPTASRSASSSYSHDRDRFSSQSKGSVASSGDDDIDSLQSVSVSVSTRSSARKVGVFPNSRTPTFSKKLSRTPSSSSAPKRSFDSALRQMDKKSPQNMFRPLLSSVPSTTFFLGKANSSHQPTISRNSSVATSSNASSEQGGSGAHNTVGSDPCQDDNTEWGKALNSDPQTEVFNSDKVDGMNEDVGHEIHDGTPNLGRCEFEGTTSEVRPGESENFSSHNAAAAIPASASGSLYIEDFDCHDNVASCSMCGRKFCIMESTEESDGICPDCCKKDVCLPLTTTVIPAVVTQPTEIHSQMNLEENKAFDDLEPEVGVPELTELTTRGEALLVEDVINVEQGQSCLLDSSHVRSMVEESKQHFLNQQVVGQAMVSSNHLDSVSADQQLHYNAHPSLNIDVSEGAGIPILLKRSSSSKSHVAHGRAFSATNIPYDDLTYARDSVNKMRSSIGHCSVSATSSLDLSSSKQEVHVQRQLSGRKANMENSGHDLITKHNRCGSSFSEISDHSCQASVLPRSTIEKKFDVSAGNVEYKALEETLLFTEDQGKDTEVDDTHSSFIRTTVTEGERLGSTESCRKMDSSASESSHTPSIRLEDTSVATFTDDACCISSENAEGFPCKTRSISDIGEPIMTPESSIEEDAMLNSCVCGIDVTEDHTHSLLVTVSEELENGHESIPGSQIGSPNSKCSMDELTKPSVPMTSEEEESRVTVGCQGHEARSISMKEATDTLLFCGSIVHDLAYQAATIAMEKENSIPLKGARPTLLGKTSSDRKESRGRTISKRPSESQKARQRRVEVDGKILSTKTDTNIKDNEYESMKHSSVVPNKVDSLRPPKLESKCNCTVM</sequence>
<gene>
    <name evidence="2" type="ORF">BVC80_1837g389</name>
</gene>
<dbReference type="PANTHER" id="PTHR31949">
    <property type="entry name" value="GASTRIC MUCIN-LIKE PROTEIN"/>
    <property type="match status" value="1"/>
</dbReference>
<accession>A0A200R4E9</accession>
<feature type="compositionally biased region" description="Basic and acidic residues" evidence="1">
    <location>
        <begin position="877"/>
        <end position="889"/>
    </location>
</feature>
<feature type="region of interest" description="Disordered" evidence="1">
    <location>
        <begin position="877"/>
        <end position="900"/>
    </location>
</feature>
<dbReference type="AlphaFoldDB" id="A0A200R4E9"/>
<dbReference type="EMBL" id="MVGT01000438">
    <property type="protein sequence ID" value="OVA17560.1"/>
    <property type="molecule type" value="Genomic_DNA"/>
</dbReference>
<feature type="compositionally biased region" description="Basic and acidic residues" evidence="1">
    <location>
        <begin position="1078"/>
        <end position="1108"/>
    </location>
</feature>
<feature type="compositionally biased region" description="Low complexity" evidence="1">
    <location>
        <begin position="349"/>
        <end position="361"/>
    </location>
</feature>
<feature type="region of interest" description="Disordered" evidence="1">
    <location>
        <begin position="1067"/>
        <end position="1119"/>
    </location>
</feature>
<feature type="region of interest" description="Disordered" evidence="1">
    <location>
        <begin position="426"/>
        <end position="512"/>
    </location>
</feature>
<dbReference type="GO" id="GO:0055028">
    <property type="term" value="C:cortical microtubule"/>
    <property type="evidence" value="ECO:0007669"/>
    <property type="project" value="TreeGrafter"/>
</dbReference>
<name>A0A200R4E9_MACCD</name>
<feature type="compositionally biased region" description="Polar residues" evidence="1">
    <location>
        <begin position="986"/>
        <end position="997"/>
    </location>
</feature>
<feature type="region of interest" description="Disordered" evidence="1">
    <location>
        <begin position="101"/>
        <end position="413"/>
    </location>
</feature>
<feature type="region of interest" description="Disordered" evidence="1">
    <location>
        <begin position="982"/>
        <end position="1018"/>
    </location>
</feature>
<keyword evidence="3" id="KW-1185">Reference proteome</keyword>
<dbReference type="Proteomes" id="UP000195402">
    <property type="component" value="Unassembled WGS sequence"/>
</dbReference>
<feature type="compositionally biased region" description="Polar residues" evidence="1">
    <location>
        <begin position="890"/>
        <end position="899"/>
    </location>
</feature>
<feature type="compositionally biased region" description="Low complexity" evidence="1">
    <location>
        <begin position="311"/>
        <end position="324"/>
    </location>
</feature>
<feature type="compositionally biased region" description="Polar residues" evidence="1">
    <location>
        <begin position="426"/>
        <end position="436"/>
    </location>
</feature>
<evidence type="ECO:0000313" key="3">
    <source>
        <dbReference type="Proteomes" id="UP000195402"/>
    </source>
</evidence>
<feature type="compositionally biased region" description="Low complexity" evidence="1">
    <location>
        <begin position="377"/>
        <end position="398"/>
    </location>
</feature>